<dbReference type="AlphaFoldDB" id="A0AAD9UGB5"/>
<accession>A0AAD9UGB5</accession>
<sequence>MKSPRGRYSQIRTSSQHTSCSHVLASCVHSRSHLRPCSGHVDYTDSVYPRDTGRHSAVLCTHRRNYTDHWLTLCQNDIRHNTEYRDEDLHRCHTLPVLATQRENWCTCRHRQSQEQPCEQLICHRY</sequence>
<comment type="caution">
    <text evidence="1">The sequence shown here is derived from an EMBL/GenBank/DDBJ whole genome shotgun (WGS) entry which is preliminary data.</text>
</comment>
<dbReference type="PROSITE" id="PS51257">
    <property type="entry name" value="PROKAR_LIPOPROTEIN"/>
    <property type="match status" value="1"/>
</dbReference>
<evidence type="ECO:0000313" key="2">
    <source>
        <dbReference type="Proteomes" id="UP001209878"/>
    </source>
</evidence>
<gene>
    <name evidence="1" type="ORF">NP493_132g01003</name>
</gene>
<reference evidence="1" key="1">
    <citation type="journal article" date="2023" name="Mol. Biol. Evol.">
        <title>Third-Generation Sequencing Reveals the Adaptive Role of the Epigenome in Three Deep-Sea Polychaetes.</title>
        <authorList>
            <person name="Perez M."/>
            <person name="Aroh O."/>
            <person name="Sun Y."/>
            <person name="Lan Y."/>
            <person name="Juniper S.K."/>
            <person name="Young C.R."/>
            <person name="Angers B."/>
            <person name="Qian P.Y."/>
        </authorList>
    </citation>
    <scope>NUCLEOTIDE SEQUENCE</scope>
    <source>
        <strain evidence="1">R07B-5</strain>
    </source>
</reference>
<keyword evidence="2" id="KW-1185">Reference proteome</keyword>
<name>A0AAD9UGB5_RIDPI</name>
<protein>
    <submittedName>
        <fullName evidence="1">Uncharacterized protein</fullName>
    </submittedName>
</protein>
<evidence type="ECO:0000313" key="1">
    <source>
        <dbReference type="EMBL" id="KAK2188418.1"/>
    </source>
</evidence>
<dbReference type="EMBL" id="JAODUO010000132">
    <property type="protein sequence ID" value="KAK2188418.1"/>
    <property type="molecule type" value="Genomic_DNA"/>
</dbReference>
<organism evidence="1 2">
    <name type="scientific">Ridgeia piscesae</name>
    <name type="common">Tubeworm</name>
    <dbReference type="NCBI Taxonomy" id="27915"/>
    <lineage>
        <taxon>Eukaryota</taxon>
        <taxon>Metazoa</taxon>
        <taxon>Spiralia</taxon>
        <taxon>Lophotrochozoa</taxon>
        <taxon>Annelida</taxon>
        <taxon>Polychaeta</taxon>
        <taxon>Sedentaria</taxon>
        <taxon>Canalipalpata</taxon>
        <taxon>Sabellida</taxon>
        <taxon>Siboglinidae</taxon>
        <taxon>Ridgeia</taxon>
    </lineage>
</organism>
<dbReference type="Proteomes" id="UP001209878">
    <property type="component" value="Unassembled WGS sequence"/>
</dbReference>
<proteinExistence type="predicted"/>